<name>U4LH21_PYROM</name>
<dbReference type="Proteomes" id="UP000018144">
    <property type="component" value="Unassembled WGS sequence"/>
</dbReference>
<keyword evidence="2" id="KW-1185">Reference proteome</keyword>
<evidence type="ECO:0000313" key="1">
    <source>
        <dbReference type="EMBL" id="CCX11322.1"/>
    </source>
</evidence>
<reference evidence="1 2" key="1">
    <citation type="journal article" date="2013" name="PLoS Genet.">
        <title>The genome and development-dependent transcriptomes of Pyronema confluens: a window into fungal evolution.</title>
        <authorList>
            <person name="Traeger S."/>
            <person name="Altegoer F."/>
            <person name="Freitag M."/>
            <person name="Gabaldon T."/>
            <person name="Kempken F."/>
            <person name="Kumar A."/>
            <person name="Marcet-Houben M."/>
            <person name="Poggeler S."/>
            <person name="Stajich J.E."/>
            <person name="Nowrousian M."/>
        </authorList>
    </citation>
    <scope>NUCLEOTIDE SEQUENCE [LARGE SCALE GENOMIC DNA]</scope>
    <source>
        <strain evidence="2">CBS 100304</strain>
        <tissue evidence="1">Vegetative mycelium</tissue>
    </source>
</reference>
<evidence type="ECO:0000313" key="2">
    <source>
        <dbReference type="Proteomes" id="UP000018144"/>
    </source>
</evidence>
<gene>
    <name evidence="1" type="ORF">PCON_10916</name>
</gene>
<sequence length="19" mass="2023">MDVVSDGWKTTACVEVGLL</sequence>
<organism evidence="1 2">
    <name type="scientific">Pyronema omphalodes (strain CBS 100304)</name>
    <name type="common">Pyronema confluens</name>
    <dbReference type="NCBI Taxonomy" id="1076935"/>
    <lineage>
        <taxon>Eukaryota</taxon>
        <taxon>Fungi</taxon>
        <taxon>Dikarya</taxon>
        <taxon>Ascomycota</taxon>
        <taxon>Pezizomycotina</taxon>
        <taxon>Pezizomycetes</taxon>
        <taxon>Pezizales</taxon>
        <taxon>Pyronemataceae</taxon>
        <taxon>Pyronema</taxon>
    </lineage>
</organism>
<protein>
    <submittedName>
        <fullName evidence="1">Uncharacterized protein</fullName>
    </submittedName>
</protein>
<dbReference type="EMBL" id="HF935605">
    <property type="protein sequence ID" value="CCX11322.1"/>
    <property type="molecule type" value="Genomic_DNA"/>
</dbReference>
<accession>U4LH21</accession>
<dbReference type="AlphaFoldDB" id="U4LH21"/>
<proteinExistence type="predicted"/>